<dbReference type="RefSeq" id="WP_289504287.1">
    <property type="nucleotide sequence ID" value="NZ_CP116805.1"/>
</dbReference>
<sequence length="205" mass="22432">MSAEDKASDLPENDIGIDAEAHAAAESESDTIDLTGAEDGPSEDELINQLQADLNEVKDRLLRTMAESENIRRRAEKDKADASAYAVTSFARDLLNVSDNLRRALSGLPESLDEAVKPVIEGVQMTERELINIFERHGIREVTPAVGDRFDPQQHQAMFEVPTAEHAPGSVVQLIAGGYMIKDRLLRPAMVGVSRAMDVHVDTKA</sequence>
<keyword evidence="13" id="KW-0175">Coiled coil</keyword>
<evidence type="ECO:0000256" key="6">
    <source>
        <dbReference type="ARBA" id="ARBA00023186"/>
    </source>
</evidence>
<evidence type="ECO:0000256" key="4">
    <source>
        <dbReference type="ARBA" id="ARBA00022490"/>
    </source>
</evidence>
<feature type="coiled-coil region" evidence="13">
    <location>
        <begin position="47"/>
        <end position="78"/>
    </location>
</feature>
<dbReference type="GO" id="GO:0006457">
    <property type="term" value="P:protein folding"/>
    <property type="evidence" value="ECO:0007669"/>
    <property type="project" value="InterPro"/>
</dbReference>
<dbReference type="EMBL" id="CP116805">
    <property type="protein sequence ID" value="WCL54568.1"/>
    <property type="molecule type" value="Genomic_DNA"/>
</dbReference>
<dbReference type="SUPFAM" id="SSF58014">
    <property type="entry name" value="Coiled-coil domain of nucleotide exchange factor GrpE"/>
    <property type="match status" value="1"/>
</dbReference>
<dbReference type="NCBIfam" id="NF010738">
    <property type="entry name" value="PRK14140.1"/>
    <property type="match status" value="1"/>
</dbReference>
<protein>
    <recommendedName>
        <fullName evidence="8 10">Protein GrpE</fullName>
    </recommendedName>
    <alternativeName>
        <fullName evidence="9 10">HSP-70 cofactor</fullName>
    </alternativeName>
</protein>
<feature type="region of interest" description="Disordered" evidence="14">
    <location>
        <begin position="1"/>
        <end position="44"/>
    </location>
</feature>
<dbReference type="Pfam" id="PF01025">
    <property type="entry name" value="GrpE"/>
    <property type="match status" value="1"/>
</dbReference>
<dbReference type="PANTHER" id="PTHR21237:SF23">
    <property type="entry name" value="GRPE PROTEIN HOMOLOG, MITOCHONDRIAL"/>
    <property type="match status" value="1"/>
</dbReference>
<evidence type="ECO:0000256" key="11">
    <source>
        <dbReference type="RuleBase" id="RU000639"/>
    </source>
</evidence>
<dbReference type="GO" id="GO:0000774">
    <property type="term" value="F:adenyl-nucleotide exchange factor activity"/>
    <property type="evidence" value="ECO:0007669"/>
    <property type="project" value="InterPro"/>
</dbReference>
<keyword evidence="16" id="KW-1185">Reference proteome</keyword>
<proteinExistence type="inferred from homology"/>
<dbReference type="Gene3D" id="3.90.20.20">
    <property type="match status" value="1"/>
</dbReference>
<gene>
    <name evidence="10 15" type="primary">grpE</name>
    <name evidence="15" type="ORF">PH603_02200</name>
</gene>
<dbReference type="AlphaFoldDB" id="A0AAF0BHS4"/>
<dbReference type="GO" id="GO:0051082">
    <property type="term" value="F:unfolded protein binding"/>
    <property type="evidence" value="ECO:0007669"/>
    <property type="project" value="TreeGrafter"/>
</dbReference>
<evidence type="ECO:0000256" key="12">
    <source>
        <dbReference type="RuleBase" id="RU004478"/>
    </source>
</evidence>
<dbReference type="KEGG" id="gso:PH603_02200"/>
<organism evidence="15 16">
    <name type="scientific">Gimibacter soli</name>
    <dbReference type="NCBI Taxonomy" id="3024400"/>
    <lineage>
        <taxon>Bacteria</taxon>
        <taxon>Pseudomonadati</taxon>
        <taxon>Pseudomonadota</taxon>
        <taxon>Alphaproteobacteria</taxon>
        <taxon>Kordiimonadales</taxon>
        <taxon>Temperatibacteraceae</taxon>
        <taxon>Gimibacter</taxon>
    </lineage>
</organism>
<dbReference type="HAMAP" id="MF_01151">
    <property type="entry name" value="GrpE"/>
    <property type="match status" value="1"/>
</dbReference>
<evidence type="ECO:0000256" key="2">
    <source>
        <dbReference type="ARBA" id="ARBA00009054"/>
    </source>
</evidence>
<evidence type="ECO:0000256" key="5">
    <source>
        <dbReference type="ARBA" id="ARBA00023016"/>
    </source>
</evidence>
<dbReference type="PANTHER" id="PTHR21237">
    <property type="entry name" value="GRPE PROTEIN"/>
    <property type="match status" value="1"/>
</dbReference>
<evidence type="ECO:0000256" key="1">
    <source>
        <dbReference type="ARBA" id="ARBA00004496"/>
    </source>
</evidence>
<evidence type="ECO:0000256" key="10">
    <source>
        <dbReference type="HAMAP-Rule" id="MF_01151"/>
    </source>
</evidence>
<evidence type="ECO:0000256" key="9">
    <source>
        <dbReference type="ARBA" id="ARBA00076414"/>
    </source>
</evidence>
<dbReference type="Gene3D" id="2.30.22.10">
    <property type="entry name" value="Head domain of nucleotide exchange factor GrpE"/>
    <property type="match status" value="1"/>
</dbReference>
<dbReference type="InterPro" id="IPR013805">
    <property type="entry name" value="GrpE_CC"/>
</dbReference>
<dbReference type="PROSITE" id="PS01071">
    <property type="entry name" value="GRPE"/>
    <property type="match status" value="1"/>
</dbReference>
<evidence type="ECO:0000256" key="3">
    <source>
        <dbReference type="ARBA" id="ARBA00011738"/>
    </source>
</evidence>
<comment type="subcellular location">
    <subcellularLocation>
        <location evidence="1 10">Cytoplasm</location>
    </subcellularLocation>
</comment>
<dbReference type="Proteomes" id="UP001217500">
    <property type="component" value="Chromosome"/>
</dbReference>
<comment type="similarity">
    <text evidence="2 10 12">Belongs to the GrpE family.</text>
</comment>
<name>A0AAF0BHS4_9PROT</name>
<evidence type="ECO:0000256" key="8">
    <source>
        <dbReference type="ARBA" id="ARBA00072274"/>
    </source>
</evidence>
<dbReference type="SUPFAM" id="SSF51064">
    <property type="entry name" value="Head domain of nucleotide exchange factor GrpE"/>
    <property type="match status" value="1"/>
</dbReference>
<evidence type="ECO:0000313" key="16">
    <source>
        <dbReference type="Proteomes" id="UP001217500"/>
    </source>
</evidence>
<dbReference type="NCBIfam" id="NF010739">
    <property type="entry name" value="PRK14141.1"/>
    <property type="match status" value="1"/>
</dbReference>
<keyword evidence="6 10" id="KW-0143">Chaperone</keyword>
<dbReference type="PRINTS" id="PR00773">
    <property type="entry name" value="GRPEPROTEIN"/>
</dbReference>
<dbReference type="InterPro" id="IPR009012">
    <property type="entry name" value="GrpE_head"/>
</dbReference>
<keyword evidence="4 10" id="KW-0963">Cytoplasm</keyword>
<dbReference type="FunFam" id="2.30.22.10:FF:000001">
    <property type="entry name" value="Protein GrpE"/>
    <property type="match status" value="1"/>
</dbReference>
<evidence type="ECO:0000256" key="13">
    <source>
        <dbReference type="SAM" id="Coils"/>
    </source>
</evidence>
<dbReference type="GO" id="GO:0051087">
    <property type="term" value="F:protein-folding chaperone binding"/>
    <property type="evidence" value="ECO:0007669"/>
    <property type="project" value="InterPro"/>
</dbReference>
<dbReference type="GO" id="GO:0005737">
    <property type="term" value="C:cytoplasm"/>
    <property type="evidence" value="ECO:0007669"/>
    <property type="project" value="UniProtKB-SubCell"/>
</dbReference>
<dbReference type="CDD" id="cd00446">
    <property type="entry name" value="GrpE"/>
    <property type="match status" value="1"/>
</dbReference>
<comment type="function">
    <text evidence="7 10 11">Participates actively in the response to hyperosmotic and heat shock by preventing the aggregation of stress-denatured proteins, in association with DnaK and GrpE. It is the nucleotide exchange factor for DnaK and may function as a thermosensor. Unfolded proteins bind initially to DnaJ; upon interaction with the DnaJ-bound protein, DnaK hydrolyzes its bound ATP, resulting in the formation of a stable complex. GrpE releases ADP from DnaK; ATP binding to DnaK triggers the release of the substrate protein, thus completing the reaction cycle. Several rounds of ATP-dependent interactions between DnaJ, DnaK and GrpE are required for fully efficient folding.</text>
</comment>
<reference evidence="15" key="1">
    <citation type="submission" date="2023-01" db="EMBL/GenBank/DDBJ databases">
        <title>The genome sequence of Kordiimonadaceae bacterium 6D33.</title>
        <authorList>
            <person name="Liu Y."/>
        </authorList>
    </citation>
    <scope>NUCLEOTIDE SEQUENCE</scope>
    <source>
        <strain evidence="15">6D33</strain>
    </source>
</reference>
<evidence type="ECO:0000313" key="15">
    <source>
        <dbReference type="EMBL" id="WCL54568.1"/>
    </source>
</evidence>
<comment type="subunit">
    <text evidence="3 10">Homodimer.</text>
</comment>
<keyword evidence="5 10" id="KW-0346">Stress response</keyword>
<evidence type="ECO:0000256" key="7">
    <source>
        <dbReference type="ARBA" id="ARBA00053401"/>
    </source>
</evidence>
<dbReference type="GO" id="GO:0042803">
    <property type="term" value="F:protein homodimerization activity"/>
    <property type="evidence" value="ECO:0007669"/>
    <property type="project" value="InterPro"/>
</dbReference>
<evidence type="ECO:0000256" key="14">
    <source>
        <dbReference type="SAM" id="MobiDB-lite"/>
    </source>
</evidence>
<accession>A0AAF0BHS4</accession>
<dbReference type="InterPro" id="IPR000740">
    <property type="entry name" value="GrpE"/>
</dbReference>